<organism evidence="1 2">
    <name type="scientific">Gossypium gossypioides</name>
    <name type="common">Mexican cotton</name>
    <name type="synonym">Selera gossypioides</name>
    <dbReference type="NCBI Taxonomy" id="34282"/>
    <lineage>
        <taxon>Eukaryota</taxon>
        <taxon>Viridiplantae</taxon>
        <taxon>Streptophyta</taxon>
        <taxon>Embryophyta</taxon>
        <taxon>Tracheophyta</taxon>
        <taxon>Spermatophyta</taxon>
        <taxon>Magnoliopsida</taxon>
        <taxon>eudicotyledons</taxon>
        <taxon>Gunneridae</taxon>
        <taxon>Pentapetalae</taxon>
        <taxon>rosids</taxon>
        <taxon>malvids</taxon>
        <taxon>Malvales</taxon>
        <taxon>Malvaceae</taxon>
        <taxon>Malvoideae</taxon>
        <taxon>Gossypium</taxon>
    </lineage>
</organism>
<dbReference type="AlphaFoldDB" id="A0A7J9CQF5"/>
<keyword evidence="2" id="KW-1185">Reference proteome</keyword>
<gene>
    <name evidence="1" type="ORF">Gogos_002123</name>
</gene>
<feature type="non-terminal residue" evidence="1">
    <location>
        <position position="1"/>
    </location>
</feature>
<protein>
    <submittedName>
        <fullName evidence="1">Uncharacterized protein</fullName>
    </submittedName>
</protein>
<sequence length="59" mass="6851">RGEEVPITPKEICEFYDAPFYDKGFLSSIDLDKFKNIDMEDVIKYLTQAQLDLCGQMDL</sequence>
<dbReference type="EMBL" id="JABEZY010000012">
    <property type="protein sequence ID" value="MBA0750733.1"/>
    <property type="molecule type" value="Genomic_DNA"/>
</dbReference>
<evidence type="ECO:0000313" key="2">
    <source>
        <dbReference type="Proteomes" id="UP000593579"/>
    </source>
</evidence>
<dbReference type="Proteomes" id="UP000593579">
    <property type="component" value="Unassembled WGS sequence"/>
</dbReference>
<proteinExistence type="predicted"/>
<reference evidence="1 2" key="1">
    <citation type="journal article" date="2019" name="Genome Biol. Evol.">
        <title>Insights into the evolution of the New World diploid cottons (Gossypium, subgenus Houzingenia) based on genome sequencing.</title>
        <authorList>
            <person name="Grover C.E."/>
            <person name="Arick M.A. 2nd"/>
            <person name="Thrash A."/>
            <person name="Conover J.L."/>
            <person name="Sanders W.S."/>
            <person name="Peterson D.G."/>
            <person name="Frelichowski J.E."/>
            <person name="Scheffler J.A."/>
            <person name="Scheffler B.E."/>
            <person name="Wendel J.F."/>
        </authorList>
    </citation>
    <scope>NUCLEOTIDE SEQUENCE [LARGE SCALE GENOMIC DNA]</scope>
    <source>
        <strain evidence="1">5</strain>
        <tissue evidence="1">Leaf</tissue>
    </source>
</reference>
<evidence type="ECO:0000313" key="1">
    <source>
        <dbReference type="EMBL" id="MBA0750733.1"/>
    </source>
</evidence>
<name>A0A7J9CQF5_GOSGO</name>
<comment type="caution">
    <text evidence="1">The sequence shown here is derived from an EMBL/GenBank/DDBJ whole genome shotgun (WGS) entry which is preliminary data.</text>
</comment>
<accession>A0A7J9CQF5</accession>
<dbReference type="OrthoDB" id="999645at2759"/>